<dbReference type="Gene3D" id="3.40.430.10">
    <property type="entry name" value="Dihydrofolate Reductase, subunit A"/>
    <property type="match status" value="1"/>
</dbReference>
<dbReference type="InterPro" id="IPR024072">
    <property type="entry name" value="DHFR-like_dom_sf"/>
</dbReference>
<evidence type="ECO:0000259" key="1">
    <source>
        <dbReference type="Pfam" id="PF01872"/>
    </source>
</evidence>
<keyword evidence="3" id="KW-1185">Reference proteome</keyword>
<dbReference type="EMBL" id="JAQZAO010000009">
    <property type="protein sequence ID" value="MDD7967879.1"/>
    <property type="molecule type" value="Genomic_DNA"/>
</dbReference>
<dbReference type="InterPro" id="IPR050765">
    <property type="entry name" value="Riboflavin_Biosynth_HTPR"/>
</dbReference>
<protein>
    <submittedName>
        <fullName evidence="2">Dihydrofolate reductase family protein</fullName>
    </submittedName>
</protein>
<accession>A0ABT5SYQ0</accession>
<dbReference type="InterPro" id="IPR002734">
    <property type="entry name" value="RibDG_C"/>
</dbReference>
<reference evidence="2 3" key="1">
    <citation type="submission" date="2023-02" db="EMBL/GenBank/DDBJ databases">
        <title>Genome sequencing required for Actinomycetospora new species description.</title>
        <authorList>
            <person name="Saimee Y."/>
            <person name="Duangmal K."/>
        </authorList>
    </citation>
    <scope>NUCLEOTIDE SEQUENCE [LARGE SCALE GENOMIC DNA]</scope>
    <source>
        <strain evidence="2 3">DW7H6</strain>
    </source>
</reference>
<name>A0ABT5SYQ0_9PSEU</name>
<sequence length="186" mass="20954">MGRLIYSMMTTLDGYVEDEQGDFGWGVPEDEELHRYAEEITRSVRTYLYGRRMYETMVFWETAHDLPDAPPFVVEFAKTWQAADKIVYSRTLETVSSERTRLVREFDPAAVRELKGHDGDLTVDGPELAAAALRAGLVDEVGPIVLPVVVGGGKPFLPPGLRLLLELADERRFAKGAVHLRYRVQA</sequence>
<evidence type="ECO:0000313" key="3">
    <source>
        <dbReference type="Proteomes" id="UP001300763"/>
    </source>
</evidence>
<dbReference type="Pfam" id="PF01872">
    <property type="entry name" value="RibD_C"/>
    <property type="match status" value="1"/>
</dbReference>
<dbReference type="PANTHER" id="PTHR38011:SF11">
    <property type="entry name" value="2,5-DIAMINO-6-RIBOSYLAMINO-4(3H)-PYRIMIDINONE 5'-PHOSPHATE REDUCTASE"/>
    <property type="match status" value="1"/>
</dbReference>
<dbReference type="PANTHER" id="PTHR38011">
    <property type="entry name" value="DIHYDROFOLATE REDUCTASE FAMILY PROTEIN (AFU_ORTHOLOGUE AFUA_8G06820)"/>
    <property type="match status" value="1"/>
</dbReference>
<dbReference type="Proteomes" id="UP001300763">
    <property type="component" value="Unassembled WGS sequence"/>
</dbReference>
<feature type="domain" description="Bacterial bifunctional deaminase-reductase C-terminal" evidence="1">
    <location>
        <begin position="4"/>
        <end position="176"/>
    </location>
</feature>
<gene>
    <name evidence="2" type="ORF">PGB27_21265</name>
</gene>
<evidence type="ECO:0000313" key="2">
    <source>
        <dbReference type="EMBL" id="MDD7967879.1"/>
    </source>
</evidence>
<proteinExistence type="predicted"/>
<comment type="caution">
    <text evidence="2">The sequence shown here is derived from an EMBL/GenBank/DDBJ whole genome shotgun (WGS) entry which is preliminary data.</text>
</comment>
<dbReference type="SUPFAM" id="SSF53597">
    <property type="entry name" value="Dihydrofolate reductase-like"/>
    <property type="match status" value="1"/>
</dbReference>
<dbReference type="RefSeq" id="WP_274202398.1">
    <property type="nucleotide sequence ID" value="NZ_JAQZAO010000009.1"/>
</dbReference>
<organism evidence="2 3">
    <name type="scientific">Actinomycetospora lemnae</name>
    <dbReference type="NCBI Taxonomy" id="3019891"/>
    <lineage>
        <taxon>Bacteria</taxon>
        <taxon>Bacillati</taxon>
        <taxon>Actinomycetota</taxon>
        <taxon>Actinomycetes</taxon>
        <taxon>Pseudonocardiales</taxon>
        <taxon>Pseudonocardiaceae</taxon>
        <taxon>Actinomycetospora</taxon>
    </lineage>
</organism>